<protein>
    <submittedName>
        <fullName evidence="2">Uncharacterized protein</fullName>
    </submittedName>
</protein>
<gene>
    <name evidence="2" type="ORF">EDD18DRAFT_1107256</name>
</gene>
<dbReference type="EMBL" id="JAUEPU010000021">
    <property type="protein sequence ID" value="KAK0494223.1"/>
    <property type="molecule type" value="Genomic_DNA"/>
</dbReference>
<name>A0AA39Q0X3_9AGAR</name>
<sequence>MMQICSSERPLAASTPTANSQYAFVWGERMSTLLYLYDGKRLRTMGLVMLFTCYIRSVIFIFARGLTSKRVSTHAGHAFAGKLSYILATRRRASKVSAGVKGGYMCLVQHPGKAPPEAIMRAHGYYGHASIHDPEYAVPSGIMMCPFGEQVPETATAESILRATVLPSSTTKKQRGKDYRRGNPERSADFLANVSDTNKYGFSTFFSSRWTISITIYLICGSSSCGEQDDIQRRGNDWLVSDGPLPPSSPTSTATALLSGLKVHSYPPIQWTRRKGHTSEDDRKRHLLRQSTAFLRCIERIANTATGVRADMMQERFEAHCRSIPALHSASPEFRENDTVLAQSMYVKGNTFASLAAECERRVKEVELRAQEAGSARAGAFLLL</sequence>
<comment type="caution">
    <text evidence="2">The sequence shown here is derived from an EMBL/GenBank/DDBJ whole genome shotgun (WGS) entry which is preliminary data.</text>
</comment>
<keyword evidence="3" id="KW-1185">Reference proteome</keyword>
<feature type="transmembrane region" description="Helical" evidence="1">
    <location>
        <begin position="44"/>
        <end position="63"/>
    </location>
</feature>
<organism evidence="2 3">
    <name type="scientific">Armillaria luteobubalina</name>
    <dbReference type="NCBI Taxonomy" id="153913"/>
    <lineage>
        <taxon>Eukaryota</taxon>
        <taxon>Fungi</taxon>
        <taxon>Dikarya</taxon>
        <taxon>Basidiomycota</taxon>
        <taxon>Agaricomycotina</taxon>
        <taxon>Agaricomycetes</taxon>
        <taxon>Agaricomycetidae</taxon>
        <taxon>Agaricales</taxon>
        <taxon>Marasmiineae</taxon>
        <taxon>Physalacriaceae</taxon>
        <taxon>Armillaria</taxon>
    </lineage>
</organism>
<evidence type="ECO:0000313" key="3">
    <source>
        <dbReference type="Proteomes" id="UP001175228"/>
    </source>
</evidence>
<keyword evidence="1" id="KW-1133">Transmembrane helix</keyword>
<proteinExistence type="predicted"/>
<dbReference type="AlphaFoldDB" id="A0AA39Q0X3"/>
<keyword evidence="1" id="KW-0472">Membrane</keyword>
<reference evidence="2" key="1">
    <citation type="submission" date="2023-06" db="EMBL/GenBank/DDBJ databases">
        <authorList>
            <consortium name="Lawrence Berkeley National Laboratory"/>
            <person name="Ahrendt S."/>
            <person name="Sahu N."/>
            <person name="Indic B."/>
            <person name="Wong-Bajracharya J."/>
            <person name="Merenyi Z."/>
            <person name="Ke H.-M."/>
            <person name="Monk M."/>
            <person name="Kocsube S."/>
            <person name="Drula E."/>
            <person name="Lipzen A."/>
            <person name="Balint B."/>
            <person name="Henrissat B."/>
            <person name="Andreopoulos B."/>
            <person name="Martin F.M."/>
            <person name="Harder C.B."/>
            <person name="Rigling D."/>
            <person name="Ford K.L."/>
            <person name="Foster G.D."/>
            <person name="Pangilinan J."/>
            <person name="Papanicolaou A."/>
            <person name="Barry K."/>
            <person name="LaButti K."/>
            <person name="Viragh M."/>
            <person name="Koriabine M."/>
            <person name="Yan M."/>
            <person name="Riley R."/>
            <person name="Champramary S."/>
            <person name="Plett K.L."/>
            <person name="Tsai I.J."/>
            <person name="Slot J."/>
            <person name="Sipos G."/>
            <person name="Plett J."/>
            <person name="Nagy L.G."/>
            <person name="Grigoriev I.V."/>
        </authorList>
    </citation>
    <scope>NUCLEOTIDE SEQUENCE</scope>
    <source>
        <strain evidence="2">HWK02</strain>
    </source>
</reference>
<accession>A0AA39Q0X3</accession>
<evidence type="ECO:0000256" key="1">
    <source>
        <dbReference type="SAM" id="Phobius"/>
    </source>
</evidence>
<dbReference type="Proteomes" id="UP001175228">
    <property type="component" value="Unassembled WGS sequence"/>
</dbReference>
<keyword evidence="1" id="KW-0812">Transmembrane</keyword>
<evidence type="ECO:0000313" key="2">
    <source>
        <dbReference type="EMBL" id="KAK0494223.1"/>
    </source>
</evidence>